<evidence type="ECO:0000313" key="4">
    <source>
        <dbReference type="Proteomes" id="UP000708208"/>
    </source>
</evidence>
<keyword evidence="2" id="KW-0812">Transmembrane</keyword>
<feature type="region of interest" description="Disordered" evidence="1">
    <location>
        <begin position="48"/>
        <end position="104"/>
    </location>
</feature>
<sequence length="104" mass="11436">MICAPQHSRYNAPLVDMVYFIVLFLLPLLAITILYARIGISIWRSSGLTRNQMPNSSRLGKKSNLSREDYTSEGSNSGSDSCSMSQIPKAESFKMGKLSRGSSA</sequence>
<gene>
    <name evidence="3" type="ORF">AFUS01_LOCUS42089</name>
</gene>
<accession>A0A8J2LE74</accession>
<dbReference type="SUPFAM" id="SSF81321">
    <property type="entry name" value="Family A G protein-coupled receptor-like"/>
    <property type="match status" value="1"/>
</dbReference>
<keyword evidence="2" id="KW-1133">Transmembrane helix</keyword>
<evidence type="ECO:0000256" key="1">
    <source>
        <dbReference type="SAM" id="MobiDB-lite"/>
    </source>
</evidence>
<protein>
    <submittedName>
        <fullName evidence="3">Uncharacterized protein</fullName>
    </submittedName>
</protein>
<proteinExistence type="predicted"/>
<dbReference type="AlphaFoldDB" id="A0A8J2LE74"/>
<evidence type="ECO:0000256" key="2">
    <source>
        <dbReference type="SAM" id="Phobius"/>
    </source>
</evidence>
<evidence type="ECO:0000313" key="3">
    <source>
        <dbReference type="EMBL" id="CAG7832405.1"/>
    </source>
</evidence>
<comment type="caution">
    <text evidence="3">The sequence shown here is derived from an EMBL/GenBank/DDBJ whole genome shotgun (WGS) entry which is preliminary data.</text>
</comment>
<feature type="compositionally biased region" description="Polar residues" evidence="1">
    <location>
        <begin position="48"/>
        <end position="58"/>
    </location>
</feature>
<feature type="non-terminal residue" evidence="3">
    <location>
        <position position="104"/>
    </location>
</feature>
<organism evidence="3 4">
    <name type="scientific">Allacma fusca</name>
    <dbReference type="NCBI Taxonomy" id="39272"/>
    <lineage>
        <taxon>Eukaryota</taxon>
        <taxon>Metazoa</taxon>
        <taxon>Ecdysozoa</taxon>
        <taxon>Arthropoda</taxon>
        <taxon>Hexapoda</taxon>
        <taxon>Collembola</taxon>
        <taxon>Symphypleona</taxon>
        <taxon>Sminthuridae</taxon>
        <taxon>Allacma</taxon>
    </lineage>
</organism>
<dbReference type="Proteomes" id="UP000708208">
    <property type="component" value="Unassembled WGS sequence"/>
</dbReference>
<keyword evidence="2" id="KW-0472">Membrane</keyword>
<feature type="transmembrane region" description="Helical" evidence="2">
    <location>
        <begin position="17"/>
        <end position="36"/>
    </location>
</feature>
<name>A0A8J2LE74_9HEXA</name>
<reference evidence="3" key="1">
    <citation type="submission" date="2021-06" db="EMBL/GenBank/DDBJ databases">
        <authorList>
            <person name="Hodson N. C."/>
            <person name="Mongue J. A."/>
            <person name="Jaron S. K."/>
        </authorList>
    </citation>
    <scope>NUCLEOTIDE SEQUENCE</scope>
</reference>
<dbReference type="EMBL" id="CAJVCH010564896">
    <property type="protein sequence ID" value="CAG7832405.1"/>
    <property type="molecule type" value="Genomic_DNA"/>
</dbReference>
<keyword evidence="4" id="KW-1185">Reference proteome</keyword>
<feature type="compositionally biased region" description="Low complexity" evidence="1">
    <location>
        <begin position="72"/>
        <end position="85"/>
    </location>
</feature>